<organism evidence="2">
    <name type="scientific">marine metagenome</name>
    <dbReference type="NCBI Taxonomy" id="408172"/>
    <lineage>
        <taxon>unclassified sequences</taxon>
        <taxon>metagenomes</taxon>
        <taxon>ecological metagenomes</taxon>
    </lineage>
</organism>
<accession>A0A382ZPM1</accession>
<dbReference type="InterPro" id="IPR013630">
    <property type="entry name" value="Methyltransf_Zn-bd_dom_put"/>
</dbReference>
<proteinExistence type="predicted"/>
<sequence>MVSKLDKKKCRLCNSETTQIVDIGLSPPANNFHDLQGQTCSTFPLIVDFCSNCKCIQLRDCLDKEFLYKHYTYITPDIEPLTNHYKKLIDYLMYSLYITNQTKCLEIGSN</sequence>
<gene>
    <name evidence="2" type="ORF">METZ01_LOCUS450400</name>
</gene>
<protein>
    <recommendedName>
        <fullName evidence="1">Methyltransferase putative zinc binding domain-containing protein</fullName>
    </recommendedName>
</protein>
<dbReference type="AlphaFoldDB" id="A0A382ZPM1"/>
<evidence type="ECO:0000313" key="2">
    <source>
        <dbReference type="EMBL" id="SVD97546.1"/>
    </source>
</evidence>
<dbReference type="Gene3D" id="6.20.50.110">
    <property type="entry name" value="Methyltransferase, zinc-binding domain"/>
    <property type="match status" value="1"/>
</dbReference>
<feature type="non-terminal residue" evidence="2">
    <location>
        <position position="110"/>
    </location>
</feature>
<name>A0A382ZPM1_9ZZZZ</name>
<dbReference type="InterPro" id="IPR038576">
    <property type="entry name" value="Methyltransf_Zn-bd_dom_put_sf"/>
</dbReference>
<evidence type="ECO:0000259" key="1">
    <source>
        <dbReference type="Pfam" id="PF08421"/>
    </source>
</evidence>
<dbReference type="EMBL" id="UINC01185707">
    <property type="protein sequence ID" value="SVD97546.1"/>
    <property type="molecule type" value="Genomic_DNA"/>
</dbReference>
<feature type="domain" description="Methyltransferase putative zinc binding" evidence="1">
    <location>
        <begin position="10"/>
        <end position="68"/>
    </location>
</feature>
<reference evidence="2" key="1">
    <citation type="submission" date="2018-05" db="EMBL/GenBank/DDBJ databases">
        <authorList>
            <person name="Lanie J.A."/>
            <person name="Ng W.-L."/>
            <person name="Kazmierczak K.M."/>
            <person name="Andrzejewski T.M."/>
            <person name="Davidsen T.M."/>
            <person name="Wayne K.J."/>
            <person name="Tettelin H."/>
            <person name="Glass J.I."/>
            <person name="Rusch D."/>
            <person name="Podicherti R."/>
            <person name="Tsui H.-C.T."/>
            <person name="Winkler M.E."/>
        </authorList>
    </citation>
    <scope>NUCLEOTIDE SEQUENCE</scope>
</reference>
<dbReference type="Pfam" id="PF08421">
    <property type="entry name" value="Methyltransf_13"/>
    <property type="match status" value="1"/>
</dbReference>